<feature type="domain" description="Aminopeptidase N-like N-terminal" evidence="10">
    <location>
        <begin position="111"/>
        <end position="295"/>
    </location>
</feature>
<keyword evidence="11" id="KW-1185">Reference proteome</keyword>
<name>A0ABM4DNP9_HYDVU</name>
<dbReference type="Pfam" id="PF11838">
    <property type="entry name" value="ERAP1_C"/>
    <property type="match status" value="1"/>
</dbReference>
<dbReference type="Proteomes" id="UP001652625">
    <property type="component" value="Chromosome 15"/>
</dbReference>
<dbReference type="InterPro" id="IPR001930">
    <property type="entry name" value="Peptidase_M1"/>
</dbReference>
<keyword evidence="3 7" id="KW-0479">Metal-binding</keyword>
<dbReference type="Gene3D" id="1.25.50.20">
    <property type="match status" value="1"/>
</dbReference>
<dbReference type="InterPro" id="IPR027268">
    <property type="entry name" value="Peptidase_M4/M1_CTD_sf"/>
</dbReference>
<accession>A0ABM4DNP9</accession>
<dbReference type="InterPro" id="IPR042097">
    <property type="entry name" value="Aminopeptidase_N-like_N_sf"/>
</dbReference>
<dbReference type="InterPro" id="IPR050344">
    <property type="entry name" value="Peptidase_M1_aminopeptidases"/>
</dbReference>
<dbReference type="GO" id="GO:0004177">
    <property type="term" value="F:aminopeptidase activity"/>
    <property type="evidence" value="ECO:0007669"/>
    <property type="project" value="UniProtKB-KW"/>
</dbReference>
<dbReference type="Gene3D" id="1.10.390.10">
    <property type="entry name" value="Neutral Protease Domain 2"/>
    <property type="match status" value="1"/>
</dbReference>
<keyword evidence="7" id="KW-1133">Transmembrane helix</keyword>
<evidence type="ECO:0000259" key="8">
    <source>
        <dbReference type="Pfam" id="PF01433"/>
    </source>
</evidence>
<dbReference type="Pfam" id="PF01433">
    <property type="entry name" value="Peptidase_M1"/>
    <property type="match status" value="1"/>
</dbReference>
<evidence type="ECO:0000259" key="10">
    <source>
        <dbReference type="Pfam" id="PF17900"/>
    </source>
</evidence>
<evidence type="ECO:0000256" key="6">
    <source>
        <dbReference type="ARBA" id="ARBA00023049"/>
    </source>
</evidence>
<dbReference type="InterPro" id="IPR024571">
    <property type="entry name" value="ERAP1-like_C_dom"/>
</dbReference>
<keyword evidence="7" id="KW-0812">Transmembrane</keyword>
<dbReference type="InterPro" id="IPR014782">
    <property type="entry name" value="Peptidase_M1_dom"/>
</dbReference>
<evidence type="ECO:0000313" key="12">
    <source>
        <dbReference type="RefSeq" id="XP_065676200.1"/>
    </source>
</evidence>
<protein>
    <recommendedName>
        <fullName evidence="7">Aminopeptidase</fullName>
        <ecNumber evidence="7">3.4.11.-</ecNumber>
    </recommendedName>
</protein>
<dbReference type="SUPFAM" id="SSF55486">
    <property type="entry name" value="Metalloproteases ('zincins'), catalytic domain"/>
    <property type="match status" value="1"/>
</dbReference>
<sequence>MGSIFLDELAFHKLWVDREAEKTNGCKTLEKEKNVTLFRKKMEGWGSLIVGIFFISAIAGFGSYQALYMENGVPLNDSGYYFQTPEILSLFDQVSPVDLYNKEFLPGNILPESYLLYVYPDIIKKRYQGMVKIYFKCVASTATVVFHSSQHTISKVKLLDVSKIEVGIKNKYRNKDKQFVVLQLDRTLVNGTYYNLLVGFENNLTENADNGIYLTKYFDGNQKPHRMVSTMFEPRTARKLFPCFDEPIYKARFKVIIQHVKDYFALSNMPEEKKVRVDKNVETFFETSVPMSSYLVVFAITEYQFRELVTSSNNKIRAFAPIGRLDETELALSIAPLALKFYSEKFQINYSLPKLDLVPVTELIATADENWGMIIFQENSLLYKDESVFNIEFTTKTINHEVAHQWFGNLVTMKSWSDLWLKESFATFLQTLPTSKYYPTWDVQSSSYIENYVSSFNTDASRYTHAILPNATDLSTLESMYDVITYSKGASILAMIKHLIGEKNFFEGLRNFLLKYQYSNAGSDDFFMTLNESQSSIDLVDFSKKWITTASFPLVTVIRKENQLLFNQNKFLLYGVEDKNPTWPISLSIRFFLNNGSISNSILLLTSREALIDAPDNIAMYKVNMGAFGFYQVNYDKNNWLALLSQMKEKHTFFSVIDRSNILNDVFHLSKYNYVSFQLSLMFTEYLKNEAHYAPWFIGLQYLKLLHDTLVDEAESACIKSYILDQIEPVIMELNLKKEHSHVETKLISLLVSTAVIYEYKSLAVELNNWFLRWLISADVKIPKNIYSSVLYVGIKYGTVKQWEILFDRYLKSVSYKDSQLYLTGLASTDNTDLIQRLLLYSLNETIVAKNQRLFLLKALCSNRNGRYFVQHYIIKEWDRLYENMKGFGNLKSLLQDCFGNGKTYSEYGYFLDFMNEKNLGRFKLEGLKILDQININIKMVNRKDEIASWLYTVRPICNLDKKNRIEYD</sequence>
<feature type="domain" description="Peptidase M1 membrane alanine aminopeptidase" evidence="8">
    <location>
        <begin position="332"/>
        <end position="546"/>
    </location>
</feature>
<evidence type="ECO:0000259" key="9">
    <source>
        <dbReference type="Pfam" id="PF11838"/>
    </source>
</evidence>
<dbReference type="Gene3D" id="2.60.40.1910">
    <property type="match status" value="1"/>
</dbReference>
<dbReference type="EC" id="3.4.11.-" evidence="7"/>
<keyword evidence="7" id="KW-0472">Membrane</keyword>
<feature type="transmembrane region" description="Helical" evidence="7">
    <location>
        <begin position="48"/>
        <end position="68"/>
    </location>
</feature>
<dbReference type="CDD" id="cd09601">
    <property type="entry name" value="M1_APN-Q_like"/>
    <property type="match status" value="1"/>
</dbReference>
<dbReference type="Gene3D" id="2.60.40.1730">
    <property type="entry name" value="tricorn interacting facor f3 domain"/>
    <property type="match status" value="1"/>
</dbReference>
<keyword evidence="5 7" id="KW-0862">Zinc</keyword>
<reference evidence="12" key="1">
    <citation type="submission" date="2025-08" db="UniProtKB">
        <authorList>
            <consortium name="RefSeq"/>
        </authorList>
    </citation>
    <scope>IDENTIFICATION</scope>
</reference>
<gene>
    <name evidence="12" type="primary">LOC100205065</name>
</gene>
<dbReference type="PRINTS" id="PR00756">
    <property type="entry name" value="ALADIPTASE"/>
</dbReference>
<proteinExistence type="inferred from homology"/>
<comment type="cofactor">
    <cofactor evidence="7">
        <name>Zn(2+)</name>
        <dbReference type="ChEBI" id="CHEBI:29105"/>
    </cofactor>
    <text evidence="7">Binds 1 zinc ion per subunit.</text>
</comment>
<keyword evidence="4 7" id="KW-0378">Hydrolase</keyword>
<feature type="domain" description="ERAP1-like C-terminal" evidence="9">
    <location>
        <begin position="621"/>
        <end position="924"/>
    </location>
</feature>
<evidence type="ECO:0000256" key="5">
    <source>
        <dbReference type="ARBA" id="ARBA00022833"/>
    </source>
</evidence>
<dbReference type="Pfam" id="PF17900">
    <property type="entry name" value="Peptidase_M1_N"/>
    <property type="match status" value="1"/>
</dbReference>
<dbReference type="GeneID" id="100205065"/>
<dbReference type="SUPFAM" id="SSF63737">
    <property type="entry name" value="Leukotriene A4 hydrolase N-terminal domain"/>
    <property type="match status" value="1"/>
</dbReference>
<evidence type="ECO:0000256" key="3">
    <source>
        <dbReference type="ARBA" id="ARBA00022723"/>
    </source>
</evidence>
<evidence type="ECO:0000256" key="2">
    <source>
        <dbReference type="ARBA" id="ARBA00022670"/>
    </source>
</evidence>
<dbReference type="InterPro" id="IPR045357">
    <property type="entry name" value="Aminopeptidase_N-like_N"/>
</dbReference>
<dbReference type="RefSeq" id="XP_065676200.1">
    <property type="nucleotide sequence ID" value="XM_065820128.1"/>
</dbReference>
<keyword evidence="2 7" id="KW-0645">Protease</keyword>
<organism evidence="11 12">
    <name type="scientific">Hydra vulgaris</name>
    <name type="common">Hydra</name>
    <name type="synonym">Hydra attenuata</name>
    <dbReference type="NCBI Taxonomy" id="6087"/>
    <lineage>
        <taxon>Eukaryota</taxon>
        <taxon>Metazoa</taxon>
        <taxon>Cnidaria</taxon>
        <taxon>Hydrozoa</taxon>
        <taxon>Hydroidolina</taxon>
        <taxon>Anthoathecata</taxon>
        <taxon>Aplanulata</taxon>
        <taxon>Hydridae</taxon>
        <taxon>Hydra</taxon>
    </lineage>
</organism>
<evidence type="ECO:0000313" key="11">
    <source>
        <dbReference type="Proteomes" id="UP001652625"/>
    </source>
</evidence>
<dbReference type="PANTHER" id="PTHR11533:SF299">
    <property type="entry name" value="AMINOPEPTIDASE"/>
    <property type="match status" value="1"/>
</dbReference>
<keyword evidence="6 7" id="KW-0482">Metalloprotease</keyword>
<evidence type="ECO:0000256" key="7">
    <source>
        <dbReference type="RuleBase" id="RU364040"/>
    </source>
</evidence>
<comment type="similarity">
    <text evidence="1 7">Belongs to the peptidase M1 family.</text>
</comment>
<evidence type="ECO:0000256" key="4">
    <source>
        <dbReference type="ARBA" id="ARBA00022801"/>
    </source>
</evidence>
<dbReference type="PANTHER" id="PTHR11533">
    <property type="entry name" value="PROTEASE M1 ZINC METALLOPROTEASE"/>
    <property type="match status" value="1"/>
</dbReference>
<evidence type="ECO:0000256" key="1">
    <source>
        <dbReference type="ARBA" id="ARBA00010136"/>
    </source>
</evidence>
<dbReference type="InterPro" id="IPR034016">
    <property type="entry name" value="M1_APN-typ"/>
</dbReference>
<keyword evidence="7 12" id="KW-0031">Aminopeptidase</keyword>